<dbReference type="AlphaFoldDB" id="A0A9J5XXP2"/>
<protein>
    <submittedName>
        <fullName evidence="1">Uncharacterized protein</fullName>
    </submittedName>
</protein>
<keyword evidence="2" id="KW-1185">Reference proteome</keyword>
<sequence length="71" mass="8123">MTRTTEQAAAVIAKLLKKVTVHGRPLLIISMIRKFLLVLNYRWRSEGFLGGTIFAQLLLKILRCLTYNTFA</sequence>
<dbReference type="Proteomes" id="UP000824120">
    <property type="component" value="Chromosome 8"/>
</dbReference>
<name>A0A9J5XXP2_SOLCO</name>
<accession>A0A9J5XXP2</accession>
<proteinExistence type="predicted"/>
<evidence type="ECO:0000313" key="2">
    <source>
        <dbReference type="Proteomes" id="UP000824120"/>
    </source>
</evidence>
<reference evidence="1 2" key="1">
    <citation type="submission" date="2020-09" db="EMBL/GenBank/DDBJ databases">
        <title>De no assembly of potato wild relative species, Solanum commersonii.</title>
        <authorList>
            <person name="Cho K."/>
        </authorList>
    </citation>
    <scope>NUCLEOTIDE SEQUENCE [LARGE SCALE GENOMIC DNA]</scope>
    <source>
        <strain evidence="1">LZ3.2</strain>
        <tissue evidence="1">Leaf</tissue>
    </source>
</reference>
<comment type="caution">
    <text evidence="1">The sequence shown here is derived from an EMBL/GenBank/DDBJ whole genome shotgun (WGS) entry which is preliminary data.</text>
</comment>
<gene>
    <name evidence="1" type="ORF">H5410_043028</name>
</gene>
<dbReference type="EMBL" id="JACXVP010000008">
    <property type="protein sequence ID" value="KAG5592514.1"/>
    <property type="molecule type" value="Genomic_DNA"/>
</dbReference>
<organism evidence="1 2">
    <name type="scientific">Solanum commersonii</name>
    <name type="common">Commerson's wild potato</name>
    <name type="synonym">Commerson's nightshade</name>
    <dbReference type="NCBI Taxonomy" id="4109"/>
    <lineage>
        <taxon>Eukaryota</taxon>
        <taxon>Viridiplantae</taxon>
        <taxon>Streptophyta</taxon>
        <taxon>Embryophyta</taxon>
        <taxon>Tracheophyta</taxon>
        <taxon>Spermatophyta</taxon>
        <taxon>Magnoliopsida</taxon>
        <taxon>eudicotyledons</taxon>
        <taxon>Gunneridae</taxon>
        <taxon>Pentapetalae</taxon>
        <taxon>asterids</taxon>
        <taxon>lamiids</taxon>
        <taxon>Solanales</taxon>
        <taxon>Solanaceae</taxon>
        <taxon>Solanoideae</taxon>
        <taxon>Solaneae</taxon>
        <taxon>Solanum</taxon>
    </lineage>
</organism>
<evidence type="ECO:0000313" key="1">
    <source>
        <dbReference type="EMBL" id="KAG5592514.1"/>
    </source>
</evidence>